<name>A0A516RF77_STRST</name>
<evidence type="ECO:0000313" key="1">
    <source>
        <dbReference type="EMBL" id="QDQ14309.1"/>
    </source>
</evidence>
<dbReference type="AlphaFoldDB" id="A0A516RF77"/>
<reference evidence="1 2" key="1">
    <citation type="journal article" date="2019" name="J. Ind. Microbiol. Biotechnol.">
        <title>The complete genomic sequence of Streptomyces spectabilis NRRL-2792 and identification of secondary metabolite biosynthetic gene clusters.</title>
        <authorList>
            <person name="Sinha A."/>
            <person name="Phillips-Salemka S."/>
            <person name="Niraula T.A."/>
            <person name="Short K.A."/>
            <person name="Niraula N.P."/>
        </authorList>
    </citation>
    <scope>NUCLEOTIDE SEQUENCE [LARGE SCALE GENOMIC DNA]</scope>
    <source>
        <strain evidence="1 2">NRRL 2792</strain>
    </source>
</reference>
<organism evidence="1 2">
    <name type="scientific">Streptomyces spectabilis</name>
    <dbReference type="NCBI Taxonomy" id="68270"/>
    <lineage>
        <taxon>Bacteria</taxon>
        <taxon>Bacillati</taxon>
        <taxon>Actinomycetota</taxon>
        <taxon>Actinomycetes</taxon>
        <taxon>Kitasatosporales</taxon>
        <taxon>Streptomycetaceae</taxon>
        <taxon>Streptomyces</taxon>
    </lineage>
</organism>
<evidence type="ECO:0000313" key="2">
    <source>
        <dbReference type="Proteomes" id="UP000316806"/>
    </source>
</evidence>
<proteinExistence type="predicted"/>
<dbReference type="RefSeq" id="WP_144321521.1">
    <property type="nucleotide sequence ID" value="NZ_CP040916.1"/>
</dbReference>
<dbReference type="EMBL" id="CP040916">
    <property type="protein sequence ID" value="QDQ14309.1"/>
    <property type="molecule type" value="Genomic_DNA"/>
</dbReference>
<protein>
    <submittedName>
        <fullName evidence="1">Uncharacterized protein</fullName>
    </submittedName>
</protein>
<sequence>MAFYLVTDGRSNEFGESDTFVVRAGGKRQAVQLAPVANAKDAEVTRLDDGRDVPHAVILSSLVDFTGDTDSASAVVGEVETEGSEITPATPIAATGPGYAVI</sequence>
<gene>
    <name evidence="1" type="ORF">FH965_30150</name>
</gene>
<accession>A0A516RF77</accession>
<dbReference type="Proteomes" id="UP000316806">
    <property type="component" value="Chromosome"/>
</dbReference>